<protein>
    <submittedName>
        <fullName evidence="2">Uncharacterized protein</fullName>
    </submittedName>
</protein>
<comment type="caution">
    <text evidence="2">The sequence shown here is derived from an EMBL/GenBank/DDBJ whole genome shotgun (WGS) entry which is preliminary data.</text>
</comment>
<dbReference type="Proteomes" id="UP001396334">
    <property type="component" value="Unassembled WGS sequence"/>
</dbReference>
<feature type="compositionally biased region" description="Basic and acidic residues" evidence="1">
    <location>
        <begin position="104"/>
        <end position="123"/>
    </location>
</feature>
<evidence type="ECO:0000256" key="1">
    <source>
        <dbReference type="SAM" id="MobiDB-lite"/>
    </source>
</evidence>
<evidence type="ECO:0000313" key="2">
    <source>
        <dbReference type="EMBL" id="KAK8483402.1"/>
    </source>
</evidence>
<keyword evidence="3" id="KW-1185">Reference proteome</keyword>
<name>A0ABR1ZS73_9ROSI</name>
<accession>A0ABR1ZS73</accession>
<gene>
    <name evidence="2" type="ORF">V6N11_029096</name>
</gene>
<proteinExistence type="predicted"/>
<feature type="compositionally biased region" description="Pro residues" evidence="1">
    <location>
        <begin position="137"/>
        <end position="147"/>
    </location>
</feature>
<reference evidence="2 3" key="1">
    <citation type="journal article" date="2024" name="G3 (Bethesda)">
        <title>Genome assembly of Hibiscus sabdariffa L. provides insights into metabolisms of medicinal natural products.</title>
        <authorList>
            <person name="Kim T."/>
        </authorList>
    </citation>
    <scope>NUCLEOTIDE SEQUENCE [LARGE SCALE GENOMIC DNA]</scope>
    <source>
        <strain evidence="2">TK-2024</strain>
        <tissue evidence="2">Old leaves</tissue>
    </source>
</reference>
<organism evidence="2 3">
    <name type="scientific">Hibiscus sabdariffa</name>
    <name type="common">roselle</name>
    <dbReference type="NCBI Taxonomy" id="183260"/>
    <lineage>
        <taxon>Eukaryota</taxon>
        <taxon>Viridiplantae</taxon>
        <taxon>Streptophyta</taxon>
        <taxon>Embryophyta</taxon>
        <taxon>Tracheophyta</taxon>
        <taxon>Spermatophyta</taxon>
        <taxon>Magnoliopsida</taxon>
        <taxon>eudicotyledons</taxon>
        <taxon>Gunneridae</taxon>
        <taxon>Pentapetalae</taxon>
        <taxon>rosids</taxon>
        <taxon>malvids</taxon>
        <taxon>Malvales</taxon>
        <taxon>Malvaceae</taxon>
        <taxon>Malvoideae</taxon>
        <taxon>Hibiscus</taxon>
    </lineage>
</organism>
<dbReference type="EMBL" id="JBBPBN010000664">
    <property type="protein sequence ID" value="KAK8483402.1"/>
    <property type="molecule type" value="Genomic_DNA"/>
</dbReference>
<feature type="region of interest" description="Disordered" evidence="1">
    <location>
        <begin position="104"/>
        <end position="160"/>
    </location>
</feature>
<evidence type="ECO:0000313" key="3">
    <source>
        <dbReference type="Proteomes" id="UP001396334"/>
    </source>
</evidence>
<sequence>MATSSLKTTRIPLTSSPEKGHFLPIKTSVTVASKLKKATFPLQVKCDKGHEPLTTEQFAVSRRDMMQCLTAGVFSLTLAPKPAEARMSRLEMKKVIMEKLEELREKAGLSKPKNEKNGMEKSPAEPPPKGSKKSPTFPLPLPLPPPDGTAEPSVEAAVKN</sequence>